<dbReference type="EMBL" id="JAEIOS010000013">
    <property type="protein sequence ID" value="MBI8989702.1"/>
    <property type="molecule type" value="Genomic_DNA"/>
</dbReference>
<sequence>MKNHIHRIAAAGGAAALATLVSLPMAGAVPPGGPGPDTPGTSSSVSPSTVEACDTVAYSVEGFPAGETLNVKLDDGSGYSDQSVHGTGVIATQRISSDGTASGSVLLPCDIDTGEHWLRFLSSTELTDSEGNYLGVKGYTSQSTYFTVVSGGGGNGGTGGGGTDNGGGNFLDTFLKEDPGANRANDDNGGGGTQSDAGGRRGGGSPAADRGGRSGGSGPRTITEVIDEPGAGGGSGQGSRSGGNNADGRSAGSTKTGKGVERSTLAAKAGAAQSGGTRTPSAIADPGSDDIQPASVAAESNHAPMVGFLVGGAILIVGLAGVIAYLYTHRAGSDTDS</sequence>
<feature type="compositionally biased region" description="Gly residues" evidence="1">
    <location>
        <begin position="230"/>
        <end position="241"/>
    </location>
</feature>
<keyword evidence="2" id="KW-0812">Transmembrane</keyword>
<evidence type="ECO:0000313" key="5">
    <source>
        <dbReference type="Proteomes" id="UP000645966"/>
    </source>
</evidence>
<evidence type="ECO:0000256" key="3">
    <source>
        <dbReference type="SAM" id="SignalP"/>
    </source>
</evidence>
<feature type="transmembrane region" description="Helical" evidence="2">
    <location>
        <begin position="305"/>
        <end position="327"/>
    </location>
</feature>
<feature type="chain" id="PRO_5038139926" evidence="3">
    <location>
        <begin position="29"/>
        <end position="337"/>
    </location>
</feature>
<gene>
    <name evidence="4" type="ORF">JDV75_08000</name>
</gene>
<comment type="caution">
    <text evidence="4">The sequence shown here is derived from an EMBL/GenBank/DDBJ whole genome shotgun (WGS) entry which is preliminary data.</text>
</comment>
<feature type="region of interest" description="Disordered" evidence="1">
    <location>
        <begin position="157"/>
        <end position="293"/>
    </location>
</feature>
<feature type="compositionally biased region" description="Gly residues" evidence="1">
    <location>
        <begin position="157"/>
        <end position="169"/>
    </location>
</feature>
<dbReference type="Proteomes" id="UP000645966">
    <property type="component" value="Unassembled WGS sequence"/>
</dbReference>
<name>A0A934I7C3_9CORY</name>
<accession>A0A934I7C3</accession>
<evidence type="ECO:0000313" key="4">
    <source>
        <dbReference type="EMBL" id="MBI8989702.1"/>
    </source>
</evidence>
<keyword evidence="2" id="KW-0472">Membrane</keyword>
<evidence type="ECO:0000256" key="1">
    <source>
        <dbReference type="SAM" id="MobiDB-lite"/>
    </source>
</evidence>
<protein>
    <submittedName>
        <fullName evidence="4">Uncharacterized protein</fullName>
    </submittedName>
</protein>
<keyword evidence="5" id="KW-1185">Reference proteome</keyword>
<evidence type="ECO:0000256" key="2">
    <source>
        <dbReference type="SAM" id="Phobius"/>
    </source>
</evidence>
<feature type="signal peptide" evidence="3">
    <location>
        <begin position="1"/>
        <end position="28"/>
    </location>
</feature>
<proteinExistence type="predicted"/>
<feature type="region of interest" description="Disordered" evidence="1">
    <location>
        <begin position="28"/>
        <end position="48"/>
    </location>
</feature>
<keyword evidence="3" id="KW-0732">Signal</keyword>
<feature type="compositionally biased region" description="Low complexity" evidence="1">
    <location>
        <begin position="38"/>
        <end position="48"/>
    </location>
</feature>
<reference evidence="4" key="1">
    <citation type="submission" date="2020-12" db="EMBL/GenBank/DDBJ databases">
        <title>Genome public.</title>
        <authorList>
            <person name="Sun Q."/>
        </authorList>
    </citation>
    <scope>NUCLEOTIDE SEQUENCE</scope>
    <source>
        <strain evidence="4">CCM 8863</strain>
    </source>
</reference>
<keyword evidence="2" id="KW-1133">Transmembrane helix</keyword>
<dbReference type="RefSeq" id="WP_198738745.1">
    <property type="nucleotide sequence ID" value="NZ_JAEIOS010000013.1"/>
</dbReference>
<organism evidence="4 5">
    <name type="scientific">Corynebacterium meridianum</name>
    <dbReference type="NCBI Taxonomy" id="2765363"/>
    <lineage>
        <taxon>Bacteria</taxon>
        <taxon>Bacillati</taxon>
        <taxon>Actinomycetota</taxon>
        <taxon>Actinomycetes</taxon>
        <taxon>Mycobacteriales</taxon>
        <taxon>Corynebacteriaceae</taxon>
        <taxon>Corynebacterium</taxon>
    </lineage>
</organism>
<dbReference type="AlphaFoldDB" id="A0A934I7C3"/>
<feature type="compositionally biased region" description="Basic and acidic residues" evidence="1">
    <location>
        <begin position="174"/>
        <end position="186"/>
    </location>
</feature>